<accession>Q69KJ4</accession>
<protein>
    <submittedName>
        <fullName evidence="2">Uncharacterized protein</fullName>
    </submittedName>
</protein>
<reference evidence="3" key="1">
    <citation type="journal article" date="2005" name="Nature">
        <title>The map-based sequence of the rice genome.</title>
        <authorList>
            <consortium name="International rice genome sequencing project (IRGSP)"/>
            <person name="Matsumoto T."/>
            <person name="Wu J."/>
            <person name="Kanamori H."/>
            <person name="Katayose Y."/>
            <person name="Fujisawa M."/>
            <person name="Namiki N."/>
            <person name="Mizuno H."/>
            <person name="Yamamoto K."/>
            <person name="Antonio B.A."/>
            <person name="Baba T."/>
            <person name="Sakata K."/>
            <person name="Nagamura Y."/>
            <person name="Aoki H."/>
            <person name="Arikawa K."/>
            <person name="Arita K."/>
            <person name="Bito T."/>
            <person name="Chiden Y."/>
            <person name="Fujitsuka N."/>
            <person name="Fukunaka R."/>
            <person name="Hamada M."/>
            <person name="Harada C."/>
            <person name="Hayashi A."/>
            <person name="Hijishita S."/>
            <person name="Honda M."/>
            <person name="Hosokawa S."/>
            <person name="Ichikawa Y."/>
            <person name="Idonuma A."/>
            <person name="Iijima M."/>
            <person name="Ikeda M."/>
            <person name="Ikeno M."/>
            <person name="Ito K."/>
            <person name="Ito S."/>
            <person name="Ito T."/>
            <person name="Ito Y."/>
            <person name="Ito Y."/>
            <person name="Iwabuchi A."/>
            <person name="Kamiya K."/>
            <person name="Karasawa W."/>
            <person name="Kurita K."/>
            <person name="Katagiri S."/>
            <person name="Kikuta A."/>
            <person name="Kobayashi H."/>
            <person name="Kobayashi N."/>
            <person name="Machita K."/>
            <person name="Maehara T."/>
            <person name="Masukawa M."/>
            <person name="Mizubayashi T."/>
            <person name="Mukai Y."/>
            <person name="Nagasaki H."/>
            <person name="Nagata Y."/>
            <person name="Naito S."/>
            <person name="Nakashima M."/>
            <person name="Nakama Y."/>
            <person name="Nakamichi Y."/>
            <person name="Nakamura M."/>
            <person name="Meguro A."/>
            <person name="Negishi M."/>
            <person name="Ohta I."/>
            <person name="Ohta T."/>
            <person name="Okamoto M."/>
            <person name="Ono N."/>
            <person name="Saji S."/>
            <person name="Sakaguchi M."/>
            <person name="Sakai K."/>
            <person name="Shibata M."/>
            <person name="Shimokawa T."/>
            <person name="Song J."/>
            <person name="Takazaki Y."/>
            <person name="Terasawa K."/>
            <person name="Tsugane M."/>
            <person name="Tsuji K."/>
            <person name="Ueda S."/>
            <person name="Waki K."/>
            <person name="Yamagata H."/>
            <person name="Yamamoto M."/>
            <person name="Yamamoto S."/>
            <person name="Yamane H."/>
            <person name="Yoshiki S."/>
            <person name="Yoshihara R."/>
            <person name="Yukawa K."/>
            <person name="Zhong H."/>
            <person name="Yano M."/>
            <person name="Yuan Q."/>
            <person name="Ouyang S."/>
            <person name="Liu J."/>
            <person name="Jones K.M."/>
            <person name="Gansberger K."/>
            <person name="Moffat K."/>
            <person name="Hill J."/>
            <person name="Bera J."/>
            <person name="Fadrosh D."/>
            <person name="Jin S."/>
            <person name="Johri S."/>
            <person name="Kim M."/>
            <person name="Overton L."/>
            <person name="Reardon M."/>
            <person name="Tsitrin T."/>
            <person name="Vuong H."/>
            <person name="Weaver B."/>
            <person name="Ciecko A."/>
            <person name="Tallon L."/>
            <person name="Jackson J."/>
            <person name="Pai G."/>
            <person name="Aken S.V."/>
            <person name="Utterback T."/>
            <person name="Reidmuller S."/>
            <person name="Feldblyum T."/>
            <person name="Hsiao J."/>
            <person name="Zismann V."/>
            <person name="Iobst S."/>
            <person name="de Vazeille A.R."/>
            <person name="Buell C.R."/>
            <person name="Ying K."/>
            <person name="Li Y."/>
            <person name="Lu T."/>
            <person name="Huang Y."/>
            <person name="Zhao Q."/>
            <person name="Feng Q."/>
            <person name="Zhang L."/>
            <person name="Zhu J."/>
            <person name="Weng Q."/>
            <person name="Mu J."/>
            <person name="Lu Y."/>
            <person name="Fan D."/>
            <person name="Liu Y."/>
            <person name="Guan J."/>
            <person name="Zhang Y."/>
            <person name="Yu S."/>
            <person name="Liu X."/>
            <person name="Zhang Y."/>
            <person name="Hong G."/>
            <person name="Han B."/>
            <person name="Choisne N."/>
            <person name="Demange N."/>
            <person name="Orjeda G."/>
            <person name="Samain S."/>
            <person name="Cattolico L."/>
            <person name="Pelletier E."/>
            <person name="Couloux A."/>
            <person name="Segurens B."/>
            <person name="Wincker P."/>
            <person name="D'Hont A."/>
            <person name="Scarpelli C."/>
            <person name="Weissenbach J."/>
            <person name="Salanoubat M."/>
            <person name="Quetier F."/>
            <person name="Yu Y."/>
            <person name="Kim H.R."/>
            <person name="Rambo T."/>
            <person name="Currie J."/>
            <person name="Collura K."/>
            <person name="Luo M."/>
            <person name="Yang T."/>
            <person name="Ammiraju J.S.S."/>
            <person name="Engler F."/>
            <person name="Soderlund C."/>
            <person name="Wing R.A."/>
            <person name="Palmer L.E."/>
            <person name="de la Bastide M."/>
            <person name="Spiegel L."/>
            <person name="Nascimento L."/>
            <person name="Zutavern T."/>
            <person name="O'Shaughnessy A."/>
            <person name="Dike S."/>
            <person name="Dedhia N."/>
            <person name="Preston R."/>
            <person name="Balija V."/>
            <person name="McCombie W.R."/>
            <person name="Chow T."/>
            <person name="Chen H."/>
            <person name="Chung M."/>
            <person name="Chen C."/>
            <person name="Shaw J."/>
            <person name="Wu H."/>
            <person name="Hsiao K."/>
            <person name="Chao Y."/>
            <person name="Chu M."/>
            <person name="Cheng C."/>
            <person name="Hour A."/>
            <person name="Lee P."/>
            <person name="Lin S."/>
            <person name="Lin Y."/>
            <person name="Liou J."/>
            <person name="Liu S."/>
            <person name="Hsing Y."/>
            <person name="Raghuvanshi S."/>
            <person name="Mohanty A."/>
            <person name="Bharti A.K."/>
            <person name="Gaur A."/>
            <person name="Gupta V."/>
            <person name="Kumar D."/>
            <person name="Ravi V."/>
            <person name="Vij S."/>
            <person name="Kapur A."/>
            <person name="Khurana P."/>
            <person name="Khurana P."/>
            <person name="Khurana J.P."/>
            <person name="Tyagi A.K."/>
            <person name="Gaikwad K."/>
            <person name="Singh A."/>
            <person name="Dalal V."/>
            <person name="Srivastava S."/>
            <person name="Dixit A."/>
            <person name="Pal A.K."/>
            <person name="Ghazi I.A."/>
            <person name="Yadav M."/>
            <person name="Pandit A."/>
            <person name="Bhargava A."/>
            <person name="Sureshbabu K."/>
            <person name="Batra K."/>
            <person name="Sharma T.R."/>
            <person name="Mohapatra T."/>
            <person name="Singh N.K."/>
            <person name="Messing J."/>
            <person name="Nelson A.B."/>
            <person name="Fuks G."/>
            <person name="Kavchok S."/>
            <person name="Keizer G."/>
            <person name="Linton E."/>
            <person name="Llaca V."/>
            <person name="Song R."/>
            <person name="Tanyolac B."/>
            <person name="Young S."/>
            <person name="Ho-Il K."/>
            <person name="Hahn J.H."/>
            <person name="Sangsakoo G."/>
            <person name="Vanavichit A."/>
            <person name="de Mattos Luiz.A.T."/>
            <person name="Zimmer P.D."/>
            <person name="Malone G."/>
            <person name="Dellagostin O."/>
            <person name="de Oliveira A.C."/>
            <person name="Bevan M."/>
            <person name="Bancroft I."/>
            <person name="Minx P."/>
            <person name="Cordum H."/>
            <person name="Wilson R."/>
            <person name="Cheng Z."/>
            <person name="Jin W."/>
            <person name="Jiang J."/>
            <person name="Leong S.A."/>
            <person name="Iwama H."/>
            <person name="Gojobori T."/>
            <person name="Itoh T."/>
            <person name="Niimura Y."/>
            <person name="Fujii Y."/>
            <person name="Habara T."/>
            <person name="Sakai H."/>
            <person name="Sato Y."/>
            <person name="Wilson G."/>
            <person name="Kumar K."/>
            <person name="McCouch S."/>
            <person name="Juretic N."/>
            <person name="Hoen D."/>
            <person name="Wright S."/>
            <person name="Bruskiewich R."/>
            <person name="Bureau T."/>
            <person name="Miyao A."/>
            <person name="Hirochika H."/>
            <person name="Nishikawa T."/>
            <person name="Kadowaki K."/>
            <person name="Sugiura M."/>
            <person name="Burr B."/>
            <person name="Sasaki T."/>
        </authorList>
    </citation>
    <scope>NUCLEOTIDE SEQUENCE [LARGE SCALE GENOMIC DNA]</scope>
    <source>
        <strain evidence="3">cv. Nipponbare</strain>
    </source>
</reference>
<evidence type="ECO:0000256" key="1">
    <source>
        <dbReference type="SAM" id="MobiDB-lite"/>
    </source>
</evidence>
<proteinExistence type="predicted"/>
<reference evidence="3" key="2">
    <citation type="journal article" date="2008" name="Nucleic Acids Res.">
        <title>The rice annotation project database (RAP-DB): 2008 update.</title>
        <authorList>
            <consortium name="The rice annotation project (RAP)"/>
        </authorList>
    </citation>
    <scope>GENOME REANNOTATION</scope>
    <source>
        <strain evidence="3">cv. Nipponbare</strain>
    </source>
</reference>
<feature type="region of interest" description="Disordered" evidence="1">
    <location>
        <begin position="60"/>
        <end position="80"/>
    </location>
</feature>
<dbReference type="Proteomes" id="UP000000763">
    <property type="component" value="Chromosome 6"/>
</dbReference>
<evidence type="ECO:0000313" key="2">
    <source>
        <dbReference type="EMBL" id="BAD36546.1"/>
    </source>
</evidence>
<feature type="region of interest" description="Disordered" evidence="1">
    <location>
        <begin position="1"/>
        <end position="46"/>
    </location>
</feature>
<organism evidence="2 3">
    <name type="scientific">Oryza sativa subsp. japonica</name>
    <name type="common">Rice</name>
    <dbReference type="NCBI Taxonomy" id="39947"/>
    <lineage>
        <taxon>Eukaryota</taxon>
        <taxon>Viridiplantae</taxon>
        <taxon>Streptophyta</taxon>
        <taxon>Embryophyta</taxon>
        <taxon>Tracheophyta</taxon>
        <taxon>Spermatophyta</taxon>
        <taxon>Magnoliopsida</taxon>
        <taxon>Liliopsida</taxon>
        <taxon>Poales</taxon>
        <taxon>Poaceae</taxon>
        <taxon>BOP clade</taxon>
        <taxon>Oryzoideae</taxon>
        <taxon>Oryzeae</taxon>
        <taxon>Oryzinae</taxon>
        <taxon>Oryza</taxon>
        <taxon>Oryza sativa</taxon>
    </lineage>
</organism>
<name>Q69KJ4_ORYSJ</name>
<gene>
    <name evidence="2" type="primary">OSJNBb0027A16.20</name>
</gene>
<sequence>MTRATTSPALEGSAKRFEGTYTKRATTQTHRYEKTRRTTTNGGRRRALAAARLGSAAATALRRPATAAKGRPGFPYSVRT</sequence>
<evidence type="ECO:0000313" key="3">
    <source>
        <dbReference type="Proteomes" id="UP000000763"/>
    </source>
</evidence>
<dbReference type="EMBL" id="AP005914">
    <property type="protein sequence ID" value="BAD36546.1"/>
    <property type="molecule type" value="Genomic_DNA"/>
</dbReference>
<dbReference type="AlphaFoldDB" id="Q69KJ4"/>